<reference evidence="1 2" key="1">
    <citation type="journal article" date="2018" name="Front. Plant Sci.">
        <title>Red Clover (Trifolium pratense) and Zigzag Clover (T. medium) - A Picture of Genomic Similarities and Differences.</title>
        <authorList>
            <person name="Dluhosova J."/>
            <person name="Istvanek J."/>
            <person name="Nedelnik J."/>
            <person name="Repkova J."/>
        </authorList>
    </citation>
    <scope>NUCLEOTIDE SEQUENCE [LARGE SCALE GENOMIC DNA]</scope>
    <source>
        <strain evidence="2">cv. 10/8</strain>
        <tissue evidence="1">Leaf</tissue>
    </source>
</reference>
<dbReference type="Proteomes" id="UP000265520">
    <property type="component" value="Unassembled WGS sequence"/>
</dbReference>
<comment type="caution">
    <text evidence="1">The sequence shown here is derived from an EMBL/GenBank/DDBJ whole genome shotgun (WGS) entry which is preliminary data.</text>
</comment>
<evidence type="ECO:0000313" key="1">
    <source>
        <dbReference type="EMBL" id="MCI73079.1"/>
    </source>
</evidence>
<dbReference type="EMBL" id="LXQA010831005">
    <property type="protein sequence ID" value="MCI73079.1"/>
    <property type="molecule type" value="Genomic_DNA"/>
</dbReference>
<dbReference type="AlphaFoldDB" id="A0A392UHK6"/>
<proteinExistence type="predicted"/>
<organism evidence="1 2">
    <name type="scientific">Trifolium medium</name>
    <dbReference type="NCBI Taxonomy" id="97028"/>
    <lineage>
        <taxon>Eukaryota</taxon>
        <taxon>Viridiplantae</taxon>
        <taxon>Streptophyta</taxon>
        <taxon>Embryophyta</taxon>
        <taxon>Tracheophyta</taxon>
        <taxon>Spermatophyta</taxon>
        <taxon>Magnoliopsida</taxon>
        <taxon>eudicotyledons</taxon>
        <taxon>Gunneridae</taxon>
        <taxon>Pentapetalae</taxon>
        <taxon>rosids</taxon>
        <taxon>fabids</taxon>
        <taxon>Fabales</taxon>
        <taxon>Fabaceae</taxon>
        <taxon>Papilionoideae</taxon>
        <taxon>50 kb inversion clade</taxon>
        <taxon>NPAAA clade</taxon>
        <taxon>Hologalegina</taxon>
        <taxon>IRL clade</taxon>
        <taxon>Trifolieae</taxon>
        <taxon>Trifolium</taxon>
    </lineage>
</organism>
<keyword evidence="2" id="KW-1185">Reference proteome</keyword>
<name>A0A392UHK6_9FABA</name>
<accession>A0A392UHK6</accession>
<evidence type="ECO:0000313" key="2">
    <source>
        <dbReference type="Proteomes" id="UP000265520"/>
    </source>
</evidence>
<feature type="non-terminal residue" evidence="1">
    <location>
        <position position="29"/>
    </location>
</feature>
<sequence length="29" mass="3227">MLCTVTRGMCINNPAEQQIQTQKSQTNTS</sequence>
<protein>
    <submittedName>
        <fullName evidence="1">Uncharacterized protein</fullName>
    </submittedName>
</protein>